<sequence length="166" mass="17835">MRWLALGVLAGTAVTAAWLARRLLLVVTVSGDSMRPAYRDGDTLLAVRRPALGLRAGRVVVAESPDRDTLTWPARPPTLLIKRVAATAGDTGRVPAGQVELLGDNAAASFDSRQIGFFPAERVIAVVVARLRQGRRGPENPPNSRRQARDTEREETIHGQVDGIAG</sequence>
<evidence type="ECO:0000259" key="4">
    <source>
        <dbReference type="Pfam" id="PF10502"/>
    </source>
</evidence>
<comment type="caution">
    <text evidence="5">The sequence shown here is derived from an EMBL/GenBank/DDBJ whole genome shotgun (WGS) entry which is preliminary data.</text>
</comment>
<feature type="domain" description="Peptidase S26" evidence="4">
    <location>
        <begin position="93"/>
        <end position="130"/>
    </location>
</feature>
<dbReference type="RefSeq" id="WP_379534815.1">
    <property type="nucleotide sequence ID" value="NZ_JBHSBI010000039.1"/>
</dbReference>
<evidence type="ECO:0000313" key="5">
    <source>
        <dbReference type="EMBL" id="MFC4014996.1"/>
    </source>
</evidence>
<dbReference type="CDD" id="cd06530">
    <property type="entry name" value="S26_SPase_I"/>
    <property type="match status" value="1"/>
</dbReference>
<protein>
    <submittedName>
        <fullName evidence="5">S26 family signal peptidase</fullName>
    </submittedName>
</protein>
<dbReference type="Pfam" id="PF10502">
    <property type="entry name" value="Peptidase_S26"/>
    <property type="match status" value="2"/>
</dbReference>
<evidence type="ECO:0000256" key="2">
    <source>
        <dbReference type="ARBA" id="ARBA00009370"/>
    </source>
</evidence>
<dbReference type="SUPFAM" id="SSF51306">
    <property type="entry name" value="LexA/Signal peptidase"/>
    <property type="match status" value="1"/>
</dbReference>
<keyword evidence="6" id="KW-1185">Reference proteome</keyword>
<gene>
    <name evidence="5" type="ORF">ACFOY2_47825</name>
</gene>
<comment type="subcellular location">
    <subcellularLocation>
        <location evidence="1">Cell membrane</location>
        <topology evidence="1">Single-pass type II membrane protein</topology>
    </subcellularLocation>
</comment>
<proteinExistence type="inferred from homology"/>
<dbReference type="PANTHER" id="PTHR43390:SF1">
    <property type="entry name" value="CHLOROPLAST PROCESSING PEPTIDASE"/>
    <property type="match status" value="1"/>
</dbReference>
<feature type="compositionally biased region" description="Basic and acidic residues" evidence="3">
    <location>
        <begin position="147"/>
        <end position="157"/>
    </location>
</feature>
<dbReference type="InterPro" id="IPR036286">
    <property type="entry name" value="LexA/Signal_pep-like_sf"/>
</dbReference>
<evidence type="ECO:0000313" key="6">
    <source>
        <dbReference type="Proteomes" id="UP001595851"/>
    </source>
</evidence>
<dbReference type="InterPro" id="IPR000223">
    <property type="entry name" value="Pept_S26A_signal_pept_1"/>
</dbReference>
<feature type="domain" description="Peptidase S26" evidence="4">
    <location>
        <begin position="8"/>
        <end position="91"/>
    </location>
</feature>
<dbReference type="EMBL" id="JBHSBI010000039">
    <property type="protein sequence ID" value="MFC4014996.1"/>
    <property type="molecule type" value="Genomic_DNA"/>
</dbReference>
<comment type="similarity">
    <text evidence="2">Belongs to the peptidase S26 family.</text>
</comment>
<dbReference type="PRINTS" id="PR00727">
    <property type="entry name" value="LEADERPTASE"/>
</dbReference>
<organism evidence="5 6">
    <name type="scientific">Nonomuraea purpurea</name>
    <dbReference type="NCBI Taxonomy" id="1849276"/>
    <lineage>
        <taxon>Bacteria</taxon>
        <taxon>Bacillati</taxon>
        <taxon>Actinomycetota</taxon>
        <taxon>Actinomycetes</taxon>
        <taxon>Streptosporangiales</taxon>
        <taxon>Streptosporangiaceae</taxon>
        <taxon>Nonomuraea</taxon>
    </lineage>
</organism>
<dbReference type="PANTHER" id="PTHR43390">
    <property type="entry name" value="SIGNAL PEPTIDASE I"/>
    <property type="match status" value="1"/>
</dbReference>
<name>A0ABV8GQ38_9ACTN</name>
<evidence type="ECO:0000256" key="1">
    <source>
        <dbReference type="ARBA" id="ARBA00004401"/>
    </source>
</evidence>
<evidence type="ECO:0000256" key="3">
    <source>
        <dbReference type="SAM" id="MobiDB-lite"/>
    </source>
</evidence>
<dbReference type="Gene3D" id="2.10.109.10">
    <property type="entry name" value="Umud Fragment, subunit A"/>
    <property type="match status" value="1"/>
</dbReference>
<accession>A0ABV8GQ38</accession>
<dbReference type="Proteomes" id="UP001595851">
    <property type="component" value="Unassembled WGS sequence"/>
</dbReference>
<dbReference type="InterPro" id="IPR019533">
    <property type="entry name" value="Peptidase_S26"/>
</dbReference>
<feature type="region of interest" description="Disordered" evidence="3">
    <location>
        <begin position="134"/>
        <end position="166"/>
    </location>
</feature>
<reference evidence="6" key="1">
    <citation type="journal article" date="2019" name="Int. J. Syst. Evol. Microbiol.">
        <title>The Global Catalogue of Microorganisms (GCM) 10K type strain sequencing project: providing services to taxonomists for standard genome sequencing and annotation.</title>
        <authorList>
            <consortium name="The Broad Institute Genomics Platform"/>
            <consortium name="The Broad Institute Genome Sequencing Center for Infectious Disease"/>
            <person name="Wu L."/>
            <person name="Ma J."/>
        </authorList>
    </citation>
    <scope>NUCLEOTIDE SEQUENCE [LARGE SCALE GENOMIC DNA]</scope>
    <source>
        <strain evidence="6">TBRC 1276</strain>
    </source>
</reference>